<dbReference type="Proteomes" id="UP000608450">
    <property type="component" value="Unassembled WGS sequence"/>
</dbReference>
<evidence type="ECO:0000313" key="2">
    <source>
        <dbReference type="Proteomes" id="UP000608450"/>
    </source>
</evidence>
<dbReference type="RefSeq" id="WP_196913646.1">
    <property type="nucleotide sequence ID" value="NZ_JADTFC010000124.1"/>
</dbReference>
<sequence>YLIKIWPSRPDEGDRRLSVSVSLEWSGERPGELANYTLQPEHSRLDCAPEELTISDDGLLSMMARQNTSSSMVYRWGWTLQLPTACVKPARQAIALAIAALPK</sequence>
<dbReference type="EMBL" id="JADTFC010000124">
    <property type="protein sequence ID" value="MBG6291560.1"/>
    <property type="molecule type" value="Genomic_DNA"/>
</dbReference>
<feature type="non-terminal residue" evidence="1">
    <location>
        <position position="1"/>
    </location>
</feature>
<protein>
    <submittedName>
        <fullName evidence="1">Uncharacterized protein</fullName>
    </submittedName>
</protein>
<evidence type="ECO:0000313" key="1">
    <source>
        <dbReference type="EMBL" id="MBG6291560.1"/>
    </source>
</evidence>
<proteinExistence type="predicted"/>
<name>A0ABS0KW44_PSENT</name>
<accession>A0ABS0KW44</accession>
<comment type="caution">
    <text evidence="1">The sequence shown here is derived from an EMBL/GenBank/DDBJ whole genome shotgun (WGS) entry which is preliminary data.</text>
</comment>
<gene>
    <name evidence="1" type="ORF">I5I61_29240</name>
</gene>
<organism evidence="1 2">
    <name type="scientific">Pseudomonas nitroreducens</name>
    <dbReference type="NCBI Taxonomy" id="46680"/>
    <lineage>
        <taxon>Bacteria</taxon>
        <taxon>Pseudomonadati</taxon>
        <taxon>Pseudomonadota</taxon>
        <taxon>Gammaproteobacteria</taxon>
        <taxon>Pseudomonadales</taxon>
        <taxon>Pseudomonadaceae</taxon>
        <taxon>Pseudomonas</taxon>
    </lineage>
</organism>
<reference evidence="1 2" key="1">
    <citation type="submission" date="2020-11" db="EMBL/GenBank/DDBJ databases">
        <title>Enhanced detection system for hospital associated transmission using whole genome sequencing surveillance.</title>
        <authorList>
            <person name="Harrison L.H."/>
            <person name="Van Tyne D."/>
            <person name="Marsh J.W."/>
            <person name="Griffith M.P."/>
            <person name="Snyder D.J."/>
            <person name="Cooper V.S."/>
            <person name="Mustapha M."/>
        </authorList>
    </citation>
    <scope>NUCLEOTIDE SEQUENCE [LARGE SCALE GENOMIC DNA]</scope>
    <source>
        <strain evidence="1 2">PSA00705</strain>
    </source>
</reference>
<keyword evidence="2" id="KW-1185">Reference proteome</keyword>